<dbReference type="Pfam" id="PF01400">
    <property type="entry name" value="Astacin"/>
    <property type="match status" value="1"/>
</dbReference>
<keyword evidence="7" id="KW-1185">Reference proteome</keyword>
<protein>
    <recommendedName>
        <fullName evidence="4">Metalloendopeptidase</fullName>
        <ecNumber evidence="4">3.4.24.-</ecNumber>
    </recommendedName>
</protein>
<reference evidence="6" key="1">
    <citation type="journal article" date="2020" name="Cell">
        <title>Large-Scale Comparative Analyses of Tick Genomes Elucidate Their Genetic Diversity and Vector Capacities.</title>
        <authorList>
            <consortium name="Tick Genome and Microbiome Consortium (TIGMIC)"/>
            <person name="Jia N."/>
            <person name="Wang J."/>
            <person name="Shi W."/>
            <person name="Du L."/>
            <person name="Sun Y."/>
            <person name="Zhan W."/>
            <person name="Jiang J.F."/>
            <person name="Wang Q."/>
            <person name="Zhang B."/>
            <person name="Ji P."/>
            <person name="Bell-Sakyi L."/>
            <person name="Cui X.M."/>
            <person name="Yuan T.T."/>
            <person name="Jiang B.G."/>
            <person name="Yang W.F."/>
            <person name="Lam T.T."/>
            <person name="Chang Q.C."/>
            <person name="Ding S.J."/>
            <person name="Wang X.J."/>
            <person name="Zhu J.G."/>
            <person name="Ruan X.D."/>
            <person name="Zhao L."/>
            <person name="Wei J.T."/>
            <person name="Ye R.Z."/>
            <person name="Que T.C."/>
            <person name="Du C.H."/>
            <person name="Zhou Y.H."/>
            <person name="Cheng J.X."/>
            <person name="Dai P.F."/>
            <person name="Guo W.B."/>
            <person name="Han X.H."/>
            <person name="Huang E.J."/>
            <person name="Li L.F."/>
            <person name="Wei W."/>
            <person name="Gao Y.C."/>
            <person name="Liu J.Z."/>
            <person name="Shao H.Z."/>
            <person name="Wang X."/>
            <person name="Wang C.C."/>
            <person name="Yang T.C."/>
            <person name="Huo Q.B."/>
            <person name="Li W."/>
            <person name="Chen H.Y."/>
            <person name="Chen S.E."/>
            <person name="Zhou L.G."/>
            <person name="Ni X.B."/>
            <person name="Tian J.H."/>
            <person name="Sheng Y."/>
            <person name="Liu T."/>
            <person name="Pan Y.S."/>
            <person name="Xia L.Y."/>
            <person name="Li J."/>
            <person name="Zhao F."/>
            <person name="Cao W.C."/>
        </authorList>
    </citation>
    <scope>NUCLEOTIDE SEQUENCE</scope>
    <source>
        <strain evidence="6">Rsan-2018</strain>
    </source>
</reference>
<evidence type="ECO:0000256" key="3">
    <source>
        <dbReference type="PROSITE-ProRule" id="PRU01211"/>
    </source>
</evidence>
<dbReference type="GO" id="GO:0006508">
    <property type="term" value="P:proteolysis"/>
    <property type="evidence" value="ECO:0007669"/>
    <property type="project" value="UniProtKB-KW"/>
</dbReference>
<evidence type="ECO:0000256" key="2">
    <source>
        <dbReference type="ARBA" id="ARBA00025529"/>
    </source>
</evidence>
<dbReference type="EC" id="3.4.24.-" evidence="4"/>
<dbReference type="Gene3D" id="3.40.390.10">
    <property type="entry name" value="Collagenase (Catalytic Domain)"/>
    <property type="match status" value="1"/>
</dbReference>
<dbReference type="EMBL" id="JABSTV010001245">
    <property type="protein sequence ID" value="KAH7982330.1"/>
    <property type="molecule type" value="Genomic_DNA"/>
</dbReference>
<evidence type="ECO:0000256" key="4">
    <source>
        <dbReference type="RuleBase" id="RU361183"/>
    </source>
</evidence>
<name>A0A9D4QHX1_RHISA</name>
<proteinExistence type="predicted"/>
<accession>A0A9D4QHX1</accession>
<comment type="function">
    <text evidence="2">Zinc metalloprotease. Provoques deadhesion of endothelial cells from cell cultures, and also degradation of fibronectin, fibrinogen and gelatin in vitro. Its role in the venom is not fully understood but it might act as a spreading factor that facilitates diffusion of other venom toxins. Alternatively, it might be involved in the proteolytic processing of other venom toxins or it might play a role in extra-oral digestion of prey.</text>
</comment>
<dbReference type="GO" id="GO:0008270">
    <property type="term" value="F:zinc ion binding"/>
    <property type="evidence" value="ECO:0007669"/>
    <property type="project" value="UniProtKB-UniRule"/>
</dbReference>
<feature type="binding site" evidence="3">
    <location>
        <position position="35"/>
    </location>
    <ligand>
        <name>Zn(2+)</name>
        <dbReference type="ChEBI" id="CHEBI:29105"/>
        <note>catalytic</note>
    </ligand>
</feature>
<organism evidence="6 7">
    <name type="scientific">Rhipicephalus sanguineus</name>
    <name type="common">Brown dog tick</name>
    <name type="synonym">Ixodes sanguineus</name>
    <dbReference type="NCBI Taxonomy" id="34632"/>
    <lineage>
        <taxon>Eukaryota</taxon>
        <taxon>Metazoa</taxon>
        <taxon>Ecdysozoa</taxon>
        <taxon>Arthropoda</taxon>
        <taxon>Chelicerata</taxon>
        <taxon>Arachnida</taxon>
        <taxon>Acari</taxon>
        <taxon>Parasitiformes</taxon>
        <taxon>Ixodida</taxon>
        <taxon>Ixodoidea</taxon>
        <taxon>Ixodidae</taxon>
        <taxon>Rhipicephalinae</taxon>
        <taxon>Rhipicephalus</taxon>
        <taxon>Rhipicephalus</taxon>
    </lineage>
</organism>
<dbReference type="GO" id="GO:0004222">
    <property type="term" value="F:metalloendopeptidase activity"/>
    <property type="evidence" value="ECO:0007669"/>
    <property type="project" value="UniProtKB-UniRule"/>
</dbReference>
<dbReference type="AlphaFoldDB" id="A0A9D4QHX1"/>
<dbReference type="PROSITE" id="PS51864">
    <property type="entry name" value="ASTACIN"/>
    <property type="match status" value="1"/>
</dbReference>
<dbReference type="PANTHER" id="PTHR10127:SF883">
    <property type="entry name" value="ZINC METALLOPROTEINASE NAS-8"/>
    <property type="match status" value="1"/>
</dbReference>
<keyword evidence="3 4" id="KW-0645">Protease</keyword>
<evidence type="ECO:0000256" key="1">
    <source>
        <dbReference type="ARBA" id="ARBA00011245"/>
    </source>
</evidence>
<reference evidence="6" key="2">
    <citation type="submission" date="2021-09" db="EMBL/GenBank/DDBJ databases">
        <authorList>
            <person name="Jia N."/>
            <person name="Wang J."/>
            <person name="Shi W."/>
            <person name="Du L."/>
            <person name="Sun Y."/>
            <person name="Zhan W."/>
            <person name="Jiang J."/>
            <person name="Wang Q."/>
            <person name="Zhang B."/>
            <person name="Ji P."/>
            <person name="Sakyi L.B."/>
            <person name="Cui X."/>
            <person name="Yuan T."/>
            <person name="Jiang B."/>
            <person name="Yang W."/>
            <person name="Lam T.T.-Y."/>
            <person name="Chang Q."/>
            <person name="Ding S."/>
            <person name="Wang X."/>
            <person name="Zhu J."/>
            <person name="Ruan X."/>
            <person name="Zhao L."/>
            <person name="Wei J."/>
            <person name="Que T."/>
            <person name="Du C."/>
            <person name="Cheng J."/>
            <person name="Dai P."/>
            <person name="Han X."/>
            <person name="Huang E."/>
            <person name="Gao Y."/>
            <person name="Liu J."/>
            <person name="Shao H."/>
            <person name="Ye R."/>
            <person name="Li L."/>
            <person name="Wei W."/>
            <person name="Wang X."/>
            <person name="Wang C."/>
            <person name="Huo Q."/>
            <person name="Li W."/>
            <person name="Guo W."/>
            <person name="Chen H."/>
            <person name="Chen S."/>
            <person name="Zhou L."/>
            <person name="Zhou L."/>
            <person name="Ni X."/>
            <person name="Tian J."/>
            <person name="Zhou Y."/>
            <person name="Sheng Y."/>
            <person name="Liu T."/>
            <person name="Pan Y."/>
            <person name="Xia L."/>
            <person name="Li J."/>
            <person name="Zhao F."/>
            <person name="Cao W."/>
        </authorList>
    </citation>
    <scope>NUCLEOTIDE SEQUENCE</scope>
    <source>
        <strain evidence="6">Rsan-2018</strain>
        <tissue evidence="6">Larvae</tissue>
    </source>
</reference>
<keyword evidence="3 4" id="KW-0482">Metalloprotease</keyword>
<evidence type="ECO:0000313" key="7">
    <source>
        <dbReference type="Proteomes" id="UP000821837"/>
    </source>
</evidence>
<comment type="caution">
    <text evidence="6">The sequence shown here is derived from an EMBL/GenBank/DDBJ whole genome shotgun (WGS) entry which is preliminary data.</text>
</comment>
<dbReference type="PROSITE" id="PS51257">
    <property type="entry name" value="PROKAR_LIPOPROTEIN"/>
    <property type="match status" value="1"/>
</dbReference>
<dbReference type="Proteomes" id="UP000821837">
    <property type="component" value="Chromosome 1"/>
</dbReference>
<dbReference type="InterPro" id="IPR001506">
    <property type="entry name" value="Peptidase_M12A"/>
</dbReference>
<comment type="cofactor">
    <cofactor evidence="3 4">
        <name>Zn(2+)</name>
        <dbReference type="ChEBI" id="CHEBI:29105"/>
    </cofactor>
    <text evidence="3 4">Binds 1 zinc ion per subunit.</text>
</comment>
<dbReference type="InterPro" id="IPR006026">
    <property type="entry name" value="Peptidase_Metallo"/>
</dbReference>
<feature type="domain" description="Peptidase M12A" evidence="5">
    <location>
        <begin position="1"/>
        <end position="135"/>
    </location>
</feature>
<feature type="binding site" evidence="3">
    <location>
        <position position="41"/>
    </location>
    <ligand>
        <name>Zn(2+)</name>
        <dbReference type="ChEBI" id="CHEBI:29105"/>
        <note>catalytic</note>
    </ligand>
</feature>
<dbReference type="InterPro" id="IPR024079">
    <property type="entry name" value="MetalloPept_cat_dom_sf"/>
</dbReference>
<dbReference type="SUPFAM" id="SSF55486">
    <property type="entry name" value="Metalloproteases ('zincins'), catalytic domain"/>
    <property type="match status" value="1"/>
</dbReference>
<gene>
    <name evidence="6" type="ORF">HPB52_004093</name>
</gene>
<evidence type="ECO:0000313" key="6">
    <source>
        <dbReference type="EMBL" id="KAH7982330.1"/>
    </source>
</evidence>
<dbReference type="PRINTS" id="PR00480">
    <property type="entry name" value="ASTACIN"/>
</dbReference>
<sequence>MHRCYSHLGRIGGLQPLSLGYGCLYNGTVAHELLHAAGFYHEHSRPDRDDYIDVFPENVIREFEFEFRTIQPRRILLMTAFDYNSVMLYGSDSFSRRPGLPTILKKDGSRLPDVYAKPGLSEIDITRINILYNCTAPRSHMRLVLFNEKEGDHYRKKMDKKTSCLEIPLDCGSLKNKEELAAVGIQ</sequence>
<keyword evidence="3 4" id="KW-0862">Zinc</keyword>
<comment type="subunit">
    <text evidence="1">Monomer.</text>
</comment>
<feature type="binding site" evidence="3">
    <location>
        <position position="31"/>
    </location>
    <ligand>
        <name>Zn(2+)</name>
        <dbReference type="ChEBI" id="CHEBI:29105"/>
        <note>catalytic</note>
    </ligand>
</feature>
<dbReference type="SMART" id="SM00235">
    <property type="entry name" value="ZnMc"/>
    <property type="match status" value="1"/>
</dbReference>
<dbReference type="PANTHER" id="PTHR10127">
    <property type="entry name" value="DISCOIDIN, CUB, EGF, LAMININ , AND ZINC METALLOPROTEASE DOMAIN CONTAINING"/>
    <property type="match status" value="1"/>
</dbReference>
<dbReference type="VEuPathDB" id="VectorBase:RSAN_043592"/>
<feature type="active site" evidence="3">
    <location>
        <position position="32"/>
    </location>
</feature>
<keyword evidence="3 4" id="KW-0378">Hydrolase</keyword>
<keyword evidence="3 4" id="KW-0479">Metal-binding</keyword>
<comment type="caution">
    <text evidence="3">Lacks conserved residue(s) required for the propagation of feature annotation.</text>
</comment>
<evidence type="ECO:0000259" key="5">
    <source>
        <dbReference type="PROSITE" id="PS51864"/>
    </source>
</evidence>